<feature type="active site" description="Charge relay system" evidence="9 10">
    <location>
        <position position="543"/>
    </location>
</feature>
<dbReference type="Pfam" id="PF02225">
    <property type="entry name" value="PA"/>
    <property type="match status" value="1"/>
</dbReference>
<evidence type="ECO:0000259" key="14">
    <source>
        <dbReference type="Pfam" id="PF17766"/>
    </source>
</evidence>
<dbReference type="FunFam" id="3.40.50.200:FF:000006">
    <property type="entry name" value="Subtilisin-like protease SBT1.5"/>
    <property type="match status" value="1"/>
</dbReference>
<dbReference type="CDD" id="cd02120">
    <property type="entry name" value="PA_subtilisin_like"/>
    <property type="match status" value="1"/>
</dbReference>
<dbReference type="CDD" id="cd04852">
    <property type="entry name" value="Peptidases_S8_3"/>
    <property type="match status" value="1"/>
</dbReference>
<dbReference type="AlphaFoldDB" id="A0A8B8J9B8"/>
<dbReference type="KEGG" id="pda:103716277"/>
<feature type="domain" description="PA" evidence="12">
    <location>
        <begin position="370"/>
        <end position="457"/>
    </location>
</feature>
<dbReference type="InterPro" id="IPR000209">
    <property type="entry name" value="Peptidase_S8/S53_dom"/>
</dbReference>
<evidence type="ECO:0000256" key="8">
    <source>
        <dbReference type="ARBA" id="ARBA00023180"/>
    </source>
</evidence>
<keyword evidence="7 10" id="KW-0720">Serine protease</keyword>
<keyword evidence="5" id="KW-0732">Signal</keyword>
<evidence type="ECO:0000256" key="2">
    <source>
        <dbReference type="ARBA" id="ARBA00011073"/>
    </source>
</evidence>
<dbReference type="InterPro" id="IPR034197">
    <property type="entry name" value="Peptidases_S8_3"/>
</dbReference>
<dbReference type="GO" id="GO:0005576">
    <property type="term" value="C:extracellular region"/>
    <property type="evidence" value="ECO:0007669"/>
    <property type="project" value="UniProtKB-SubCell"/>
</dbReference>
<dbReference type="InterPro" id="IPR037045">
    <property type="entry name" value="S8pro/Inhibitor_I9_sf"/>
</dbReference>
<dbReference type="FunFam" id="3.50.30.30:FF:000005">
    <property type="entry name" value="subtilisin-like protease SBT1.5"/>
    <property type="match status" value="1"/>
</dbReference>
<evidence type="ECO:0000313" key="15">
    <source>
        <dbReference type="Proteomes" id="UP000228380"/>
    </source>
</evidence>
<feature type="active site" description="Charge relay system" evidence="9 10">
    <location>
        <position position="155"/>
    </location>
</feature>
<evidence type="ECO:0000259" key="13">
    <source>
        <dbReference type="Pfam" id="PF05922"/>
    </source>
</evidence>
<reference evidence="15" key="1">
    <citation type="journal article" date="2019" name="Nat. Commun.">
        <title>Genome-wide association mapping of date palm fruit traits.</title>
        <authorList>
            <person name="Hazzouri K.M."/>
            <person name="Gros-Balthazard M."/>
            <person name="Flowers J.M."/>
            <person name="Copetti D."/>
            <person name="Lemansour A."/>
            <person name="Lebrun M."/>
            <person name="Masmoudi K."/>
            <person name="Ferrand S."/>
            <person name="Dhar M.I."/>
            <person name="Fresquez Z.A."/>
            <person name="Rosas U."/>
            <person name="Zhang J."/>
            <person name="Talag J."/>
            <person name="Lee S."/>
            <person name="Kudrna D."/>
            <person name="Powell R.F."/>
            <person name="Leitch I.J."/>
            <person name="Krueger R.R."/>
            <person name="Wing R.A."/>
            <person name="Amiri K.M.A."/>
            <person name="Purugganan M.D."/>
        </authorList>
    </citation>
    <scope>NUCLEOTIDE SEQUENCE [LARGE SCALE GENOMIC DNA]</scope>
    <source>
        <strain evidence="15">cv. Khalas</strain>
    </source>
</reference>
<evidence type="ECO:0000256" key="9">
    <source>
        <dbReference type="PIRSR" id="PIRSR615500-1"/>
    </source>
</evidence>
<dbReference type="InterPro" id="IPR036852">
    <property type="entry name" value="Peptidase_S8/S53_dom_sf"/>
</dbReference>
<keyword evidence="15" id="KW-1185">Reference proteome</keyword>
<evidence type="ECO:0000256" key="7">
    <source>
        <dbReference type="ARBA" id="ARBA00022825"/>
    </source>
</evidence>
<dbReference type="PRINTS" id="PR00723">
    <property type="entry name" value="SUBTILISIN"/>
</dbReference>
<keyword evidence="8" id="KW-0325">Glycoprotein</keyword>
<protein>
    <submittedName>
        <fullName evidence="16">Subtilisin-like protease 4</fullName>
    </submittedName>
</protein>
<dbReference type="Gene3D" id="2.60.40.2310">
    <property type="match status" value="1"/>
</dbReference>
<dbReference type="Gene3D" id="3.40.50.200">
    <property type="entry name" value="Peptidase S8/S53 domain"/>
    <property type="match status" value="1"/>
</dbReference>
<dbReference type="FunFam" id="2.60.40.2310:FF:000001">
    <property type="entry name" value="Subtilisin-like protease SBT1.5"/>
    <property type="match status" value="1"/>
</dbReference>
<dbReference type="PANTHER" id="PTHR10795">
    <property type="entry name" value="PROPROTEIN CONVERTASE SUBTILISIN/KEXIN"/>
    <property type="match status" value="1"/>
</dbReference>
<comment type="similarity">
    <text evidence="2 10">Belongs to the peptidase S8 family.</text>
</comment>
<evidence type="ECO:0000256" key="5">
    <source>
        <dbReference type="ARBA" id="ARBA00022729"/>
    </source>
</evidence>
<feature type="domain" description="Subtilisin-like protease fibronectin type-III" evidence="14">
    <location>
        <begin position="657"/>
        <end position="755"/>
    </location>
</feature>
<dbReference type="GeneID" id="103716277"/>
<dbReference type="OrthoDB" id="206201at2759"/>
<evidence type="ECO:0000256" key="4">
    <source>
        <dbReference type="ARBA" id="ARBA00022670"/>
    </source>
</evidence>
<name>A0A8B8J9B8_PHODC</name>
<evidence type="ECO:0000256" key="1">
    <source>
        <dbReference type="ARBA" id="ARBA00004613"/>
    </source>
</evidence>
<organism evidence="15 16">
    <name type="scientific">Phoenix dactylifera</name>
    <name type="common">Date palm</name>
    <dbReference type="NCBI Taxonomy" id="42345"/>
    <lineage>
        <taxon>Eukaryota</taxon>
        <taxon>Viridiplantae</taxon>
        <taxon>Streptophyta</taxon>
        <taxon>Embryophyta</taxon>
        <taxon>Tracheophyta</taxon>
        <taxon>Spermatophyta</taxon>
        <taxon>Magnoliopsida</taxon>
        <taxon>Liliopsida</taxon>
        <taxon>Arecaceae</taxon>
        <taxon>Coryphoideae</taxon>
        <taxon>Phoeniceae</taxon>
        <taxon>Phoenix</taxon>
    </lineage>
</organism>
<dbReference type="GO" id="GO:0004252">
    <property type="term" value="F:serine-type endopeptidase activity"/>
    <property type="evidence" value="ECO:0007669"/>
    <property type="project" value="UniProtKB-UniRule"/>
</dbReference>
<evidence type="ECO:0000256" key="3">
    <source>
        <dbReference type="ARBA" id="ARBA00022525"/>
    </source>
</evidence>
<keyword evidence="3" id="KW-0964">Secreted</keyword>
<dbReference type="InterPro" id="IPR015500">
    <property type="entry name" value="Peptidase_S8_subtilisin-rel"/>
</dbReference>
<feature type="active site" description="Charge relay system" evidence="9 10">
    <location>
        <position position="212"/>
    </location>
</feature>
<evidence type="ECO:0000256" key="10">
    <source>
        <dbReference type="PROSITE-ProRule" id="PRU01240"/>
    </source>
</evidence>
<evidence type="ECO:0000313" key="16">
    <source>
        <dbReference type="RefSeq" id="XP_026663976.2"/>
    </source>
</evidence>
<dbReference type="PROSITE" id="PS51892">
    <property type="entry name" value="SUBTILASE"/>
    <property type="match status" value="1"/>
</dbReference>
<proteinExistence type="inferred from homology"/>
<dbReference type="RefSeq" id="XP_026663976.2">
    <property type="nucleotide sequence ID" value="XM_026808175.2"/>
</dbReference>
<feature type="domain" description="Inhibitor I9" evidence="13">
    <location>
        <begin position="43"/>
        <end position="123"/>
    </location>
</feature>
<dbReference type="Gene3D" id="3.30.70.80">
    <property type="entry name" value="Peptidase S8 propeptide/proteinase inhibitor I9"/>
    <property type="match status" value="1"/>
</dbReference>
<dbReference type="GO" id="GO:0006508">
    <property type="term" value="P:proteolysis"/>
    <property type="evidence" value="ECO:0007669"/>
    <property type="project" value="UniProtKB-KW"/>
</dbReference>
<keyword evidence="6 10" id="KW-0378">Hydrolase</keyword>
<dbReference type="InterPro" id="IPR003137">
    <property type="entry name" value="PA_domain"/>
</dbReference>
<gene>
    <name evidence="16" type="primary">LOC103716277</name>
</gene>
<keyword evidence="4 10" id="KW-0645">Protease</keyword>
<dbReference type="InterPro" id="IPR010259">
    <property type="entry name" value="S8pro/Inhibitor_I9"/>
</dbReference>
<dbReference type="InterPro" id="IPR041469">
    <property type="entry name" value="Subtilisin-like_FN3"/>
</dbReference>
<dbReference type="Pfam" id="PF05922">
    <property type="entry name" value="Inhibitor_I9"/>
    <property type="match status" value="1"/>
</dbReference>
<comment type="subcellular location">
    <subcellularLocation>
        <location evidence="1">Secreted</location>
    </subcellularLocation>
</comment>
<dbReference type="InterPro" id="IPR023827">
    <property type="entry name" value="Peptidase_S8_Asp-AS"/>
</dbReference>
<dbReference type="Pfam" id="PF00082">
    <property type="entry name" value="Peptidase_S8"/>
    <property type="match status" value="1"/>
</dbReference>
<accession>A0A8B8J9B8</accession>
<feature type="domain" description="Peptidase S8/S53" evidence="11">
    <location>
        <begin position="146"/>
        <end position="582"/>
    </location>
</feature>
<evidence type="ECO:0000256" key="6">
    <source>
        <dbReference type="ARBA" id="ARBA00022801"/>
    </source>
</evidence>
<evidence type="ECO:0000259" key="12">
    <source>
        <dbReference type="Pfam" id="PF02225"/>
    </source>
</evidence>
<dbReference type="InterPro" id="IPR046450">
    <property type="entry name" value="PA_dom_sf"/>
</dbReference>
<dbReference type="PROSITE" id="PS00136">
    <property type="entry name" value="SUBTILASE_ASP"/>
    <property type="match status" value="1"/>
</dbReference>
<dbReference type="SUPFAM" id="SSF52025">
    <property type="entry name" value="PA domain"/>
    <property type="match status" value="1"/>
</dbReference>
<reference evidence="16" key="2">
    <citation type="submission" date="2025-08" db="UniProtKB">
        <authorList>
            <consortium name="RefSeq"/>
        </authorList>
    </citation>
    <scope>IDENTIFICATION</scope>
    <source>
        <tissue evidence="16">Young leaves</tissue>
    </source>
</reference>
<sequence>MRSHKTFLLLFGFLVFFYSSFLLTHCQLLPIPIQDGHAKDQQTYIVHVQRPNSTKLLSAAERQKWYQSFLPSKTLASGEPRMVYSYQNAISGFAAKLTHEEVEVMERIHGFVHAHPDRMLSLHTTHVSDFLWMNQGNCFLRDTNLGKGMVIGLLDTGIFPAHPSFKDEGMLHAPIKWKGHCDFKPTLCNNKIVGARSFRNGCKDLPFDAVGHGTHTASIAAGNFVKNADVLGNARGTASGVAPNAHLAIYKVCHSGGCLASDALAGIDNAIGDGVDVLSISLGGQAAPFYDDSIAIGALAAIEKGIFVSCSAGNSGPSKGTVENDAPWVLTVGASTMDRAIRAVVKLGNGEELDGESAYQPTGFTSILLPVVYPGMSGGFRAKACSDGSLNRINVKGKVVLCHTGGTNTSIEKGVVVKKAGGVAMILTNNEKQSFTTKAGAHVLPTSHVSYNDGLKIMAYIKSSSNPTATIDFKGTLYGASPSPAVASFSSRGPSLVNEGILKPDIIGPGVNILAAWPFSIGPPSLDPANNFTSSFNMISGTSMSAPLLAGIATLLKLSHPDWSPAAIKSAMMTSSDMLDHDGRPITDETLNAARFFAMGAGHVNPLKANDPGLIYDLQPSDYIPYLCGLGYTDKQVSTVTRRPTECSLIDTVTAEELNYPSMLVSMGSNAEKTITRTVRNVGDAESVYAVQVSAPEGVEVKVYPEKLSFMELNQNKSFNVYFSTRDTSGRQGHISEGHLKWVSNKHVVRSPITVMFA</sequence>
<evidence type="ECO:0000259" key="11">
    <source>
        <dbReference type="Pfam" id="PF00082"/>
    </source>
</evidence>
<dbReference type="SUPFAM" id="SSF52743">
    <property type="entry name" value="Subtilisin-like"/>
    <property type="match status" value="1"/>
</dbReference>
<dbReference type="Pfam" id="PF17766">
    <property type="entry name" value="fn3_6"/>
    <property type="match status" value="1"/>
</dbReference>
<dbReference type="Gene3D" id="3.50.30.30">
    <property type="match status" value="1"/>
</dbReference>
<dbReference type="Proteomes" id="UP000228380">
    <property type="component" value="Chromosome 2"/>
</dbReference>
<dbReference type="InterPro" id="IPR045051">
    <property type="entry name" value="SBT"/>
</dbReference>